<dbReference type="Proteomes" id="UP000030641">
    <property type="component" value="Unassembled WGS sequence"/>
</dbReference>
<protein>
    <submittedName>
        <fullName evidence="1">Uncharacterized protein</fullName>
    </submittedName>
</protein>
<keyword evidence="2" id="KW-1185">Reference proteome</keyword>
<dbReference type="GeneID" id="25365929"/>
<reference evidence="1 2" key="1">
    <citation type="journal article" date="2014" name="BMC Genomics">
        <title>Genome sequencing of four Aureobasidium pullulans varieties: biotechnological potential, stress tolerance, and description of new species.</title>
        <authorList>
            <person name="Gostin Ar C."/>
            <person name="Ohm R.A."/>
            <person name="Kogej T."/>
            <person name="Sonjak S."/>
            <person name="Turk M."/>
            <person name="Zajc J."/>
            <person name="Zalar P."/>
            <person name="Grube M."/>
            <person name="Sun H."/>
            <person name="Han J."/>
            <person name="Sharma A."/>
            <person name="Chiniquy J."/>
            <person name="Ngan C.Y."/>
            <person name="Lipzen A."/>
            <person name="Barry K."/>
            <person name="Grigoriev I.V."/>
            <person name="Gunde-Cimerman N."/>
        </authorList>
    </citation>
    <scope>NUCLEOTIDE SEQUENCE [LARGE SCALE GENOMIC DNA]</scope>
    <source>
        <strain evidence="1 2">EXF-2481</strain>
    </source>
</reference>
<name>A0A074ZF25_AURSE</name>
<dbReference type="RefSeq" id="XP_013345855.1">
    <property type="nucleotide sequence ID" value="XM_013490401.1"/>
</dbReference>
<dbReference type="InParanoid" id="A0A074ZF25"/>
<accession>A0A074ZF25</accession>
<dbReference type="HOGENOM" id="CLU_2849308_0_0_1"/>
<sequence>MWSCIDVAHSSMIRQIGLYTKAHTEQPDSDQVTDSMETWFKRDGAVNSNNFIKGQDKSRNENGLS</sequence>
<dbReference type="AlphaFoldDB" id="A0A074ZF25"/>
<evidence type="ECO:0000313" key="2">
    <source>
        <dbReference type="Proteomes" id="UP000030641"/>
    </source>
</evidence>
<gene>
    <name evidence="1" type="ORF">AUEXF2481DRAFT_37757</name>
</gene>
<dbReference type="EMBL" id="KL584754">
    <property type="protein sequence ID" value="KEQ97226.1"/>
    <property type="molecule type" value="Genomic_DNA"/>
</dbReference>
<organism evidence="1 2">
    <name type="scientific">Aureobasidium subglaciale (strain EXF-2481)</name>
    <name type="common">Aureobasidium pullulans var. subglaciale</name>
    <dbReference type="NCBI Taxonomy" id="1043005"/>
    <lineage>
        <taxon>Eukaryota</taxon>
        <taxon>Fungi</taxon>
        <taxon>Dikarya</taxon>
        <taxon>Ascomycota</taxon>
        <taxon>Pezizomycotina</taxon>
        <taxon>Dothideomycetes</taxon>
        <taxon>Dothideomycetidae</taxon>
        <taxon>Dothideales</taxon>
        <taxon>Saccotheciaceae</taxon>
        <taxon>Aureobasidium</taxon>
    </lineage>
</organism>
<evidence type="ECO:0000313" key="1">
    <source>
        <dbReference type="EMBL" id="KEQ97226.1"/>
    </source>
</evidence>
<proteinExistence type="predicted"/>